<dbReference type="SUPFAM" id="SSF57756">
    <property type="entry name" value="Retrovirus zinc finger-like domains"/>
    <property type="match status" value="1"/>
</dbReference>
<evidence type="ECO:0000259" key="4">
    <source>
        <dbReference type="PROSITE" id="PS50158"/>
    </source>
</evidence>
<dbReference type="InterPro" id="IPR025724">
    <property type="entry name" value="GAG-pre-integrase_dom"/>
</dbReference>
<dbReference type="PANTHER" id="PTHR11439">
    <property type="entry name" value="GAG-POL-RELATED RETROTRANSPOSON"/>
    <property type="match status" value="1"/>
</dbReference>
<name>A0A6L2NKR7_TANCI</name>
<accession>A0A6L2NKR7</accession>
<keyword evidence="1" id="KW-0863">Zinc-finger</keyword>
<dbReference type="SMART" id="SM00343">
    <property type="entry name" value="ZnF_C2HC"/>
    <property type="match status" value="1"/>
</dbReference>
<dbReference type="GO" id="GO:0003676">
    <property type="term" value="F:nucleic acid binding"/>
    <property type="evidence" value="ECO:0007669"/>
    <property type="project" value="InterPro"/>
</dbReference>
<sequence length="2088" mass="235606">MHDRYKSGEGYHVVPPPYTGTFMPCKPDLVFHDAPTASKTVPNVFNVEPSTTMPTKEMSQSIGLPPLSLKIRFLTQKMNLRVSLCLQKEPIFVQTFEHVKTPRTSVKPVKHPTQAKNLRKDTLKSRVTTVKVNKVNVVKGTKGNWGDLQQALKDKGIIDSGCSRHVTENISYLSNFEEINGGYVAFRGNSKGDKIIGKGKIKTGKLDFDDVYFVKELKFNLFSVSHMCDKKNSVLFTDTECVILSSDFKLLDENHVLLRVPRENNMYNVDLKNVVPSGDLTCLFAKATLDESNLWHKRLGHINFKTMNKLVKGNLVRGLPSKVFENNHTCVACKKGKQHRASCKTKHISSVSHPLQRCPVTILNTLDPLGKFDGKADEGFLVGYSVNSMAFRVFNSRTKIVKETLHINFLENQPNVTGSGPTLLFDIDTLTQSMNYQTVVAGNQPNHNADADAAFDVKENEFEVHVSPSGSDKTKKHDEKTKREAKGKSHVDLSTGVKNLSDEFEDFSSNSNNMVNAANAPVTAGGPNSTNSTNSFNAASASDNDVNMPALEDIVYSDDEEDVGAEADFSNLETSITINEDDIKEIDIKWNMALLSMRADRFWKKTGKKITIQGTNVAGFDKLKVECFNCHKMGHFARECRAPRSQDRGRRENFKQGSKEEEQAPKALIAIDGVGWDWSYMANEEENHALVADEEAPTEFALIAKSSLSQVEARLVEFKTHEIKFCEKIRGLEFDLKNINIKIKNLMNELEQIKKKKEGLDSKLTGFESASKDLDTLLGSQRSDKNKEGLGYSAIPPLPSCSTDSSTVIKTNKIKPVRKPSVKYAEMYRNTSKSPKFDHLAYDCGVWVNKGKTWPKNNYTHKSLFKENQQSELNFEFQGFPLLIKKFPLGNSQNIIDDKGYWDSGCSQNMTGNISYLSDYEPYDGGYVSFGQGGGKISGKGYFEYWKAGLVVVVYDHLGKFDAKGDEGYFIGYSRSSKAFRVFNKRTKRVEENLHVDFLENKLIEKGASPMESAIPTISSPVPTACLDDSSEPSTQTRNKFKEMEEQSFIATIHQKTNPALLQFCLFSCFLSQEEPKKISDALKDPSWVEAMQEEILQFKIQNVLILVDCPEGEKGIDYKEVFAPVARIEAIRLFLAYASFMGFTIYQMDAKSAFLYGTIDEEVYVMQPPGFQDPEFPDKVYKVEKAMYGLHQASRAWYALMHEKFQMSAMGELNFFLGLQILQKKDGIFLSQDKYVGDILKNFRYLDVRSANTPMDKENSWGKDRTVTPKECHLHTVKRIFKYLKGHPKLGLWYPKESPFDLVAYSDSDYGGASQDRKSTTGGSHTAKTFDLVWIWLGGDYGNLFLIGYTEIQRVGLLLIIKVQFIPLGYFPLLYQPVPTVRYALTINPTVYVSHIRQLWSTARIDTTDEGTKILTTVDGKFRTISESSIRRNLKLNDEEGISTLPDAELFENLALMGYNIFPNQNFTFQKALPTAADEPASLLGDDSQGEAFPTVSSLEAKQDRENIIKTSTLPHDSTPRVTSLAADKGNFEISSLKARIKLLEDKDGGGAEPSGEDAIIKGRSLETGEEAGVEKSTKRGSNDTEELVNVLTSMDAANILTSGVYAVSVPSVTEIPTVCIPTGSGMVPIASPIFTTASVVTPYSRRKMAREMEEQMTREDQRRNEQIARDAKKARIHAEEELHMMIDGLDRSNEMIAKHLHEYEQVAAKLTIGEKIDLINELVKYQDHHSKILKYQAQQSKPLSKKQQREFYMSVLKSHSGWKTKHFKASKEEGERFKRKGLRLEQGSAKKMKTSEEVSEEDLKEMMQLVPVEEVCVEALQVKHPGRSTQRARETIGRLSGWEDTQQQALSDKEKELWIELKMLFEPNHEDQLWTHTQALMHDPVEWKLYDTCGVHHGRIVGNKMLKSFPLPVMKFPLLEYFPTTSEEMFPLLRQRDAPAEEVCTAKKLKKVAYLEHDKVAQALEITKLKQRVRKLERKRRSNLSGLNRLKKVDDDEDVTLVDVDTAVEIDADTQERMEGDVNAVNEVNGAEPTVFDEEEVTMTMAQTLIKMKAKKARLFDEQMAKRLQDKEIEQAATREKGRKKI</sequence>
<feature type="region of interest" description="Disordered" evidence="3">
    <location>
        <begin position="518"/>
        <end position="544"/>
    </location>
</feature>
<keyword evidence="2" id="KW-0175">Coiled coil</keyword>
<dbReference type="InterPro" id="IPR036875">
    <property type="entry name" value="Znf_CCHC_sf"/>
</dbReference>
<dbReference type="PROSITE" id="PS50158">
    <property type="entry name" value="ZF_CCHC"/>
    <property type="match status" value="1"/>
</dbReference>
<keyword evidence="1" id="KW-0479">Metal-binding</keyword>
<feature type="domain" description="CCHC-type" evidence="4">
    <location>
        <begin position="627"/>
        <end position="641"/>
    </location>
</feature>
<dbReference type="PANTHER" id="PTHR11439:SF495">
    <property type="entry name" value="REVERSE TRANSCRIPTASE, RNA-DEPENDENT DNA POLYMERASE-RELATED"/>
    <property type="match status" value="1"/>
</dbReference>
<proteinExistence type="predicted"/>
<dbReference type="InterPro" id="IPR013103">
    <property type="entry name" value="RVT_2"/>
</dbReference>
<dbReference type="Gene3D" id="4.10.60.10">
    <property type="entry name" value="Zinc finger, CCHC-type"/>
    <property type="match status" value="1"/>
</dbReference>
<feature type="compositionally biased region" description="Basic and acidic residues" evidence="3">
    <location>
        <begin position="472"/>
        <end position="491"/>
    </location>
</feature>
<evidence type="ECO:0000256" key="1">
    <source>
        <dbReference type="PROSITE-ProRule" id="PRU00047"/>
    </source>
</evidence>
<dbReference type="InterPro" id="IPR057670">
    <property type="entry name" value="SH3_retrovirus"/>
</dbReference>
<dbReference type="InterPro" id="IPR054722">
    <property type="entry name" value="PolX-like_BBD"/>
</dbReference>
<dbReference type="Pfam" id="PF22936">
    <property type="entry name" value="Pol_BBD"/>
    <property type="match status" value="1"/>
</dbReference>
<feature type="region of interest" description="Disordered" evidence="3">
    <location>
        <begin position="642"/>
        <end position="662"/>
    </location>
</feature>
<reference evidence="5" key="1">
    <citation type="journal article" date="2019" name="Sci. Rep.">
        <title>Draft genome of Tanacetum cinerariifolium, the natural source of mosquito coil.</title>
        <authorList>
            <person name="Yamashiro T."/>
            <person name="Shiraishi A."/>
            <person name="Satake H."/>
            <person name="Nakayama K."/>
        </authorList>
    </citation>
    <scope>NUCLEOTIDE SEQUENCE</scope>
</reference>
<evidence type="ECO:0000313" key="5">
    <source>
        <dbReference type="EMBL" id="GEU85692.1"/>
    </source>
</evidence>
<dbReference type="Pfam" id="PF25597">
    <property type="entry name" value="SH3_retrovirus"/>
    <property type="match status" value="2"/>
</dbReference>
<gene>
    <name evidence="5" type="ORF">Tci_057670</name>
</gene>
<feature type="coiled-coil region" evidence="2">
    <location>
        <begin position="729"/>
        <end position="763"/>
    </location>
</feature>
<organism evidence="5">
    <name type="scientific">Tanacetum cinerariifolium</name>
    <name type="common">Dalmatian daisy</name>
    <name type="synonym">Chrysanthemum cinerariifolium</name>
    <dbReference type="NCBI Taxonomy" id="118510"/>
    <lineage>
        <taxon>Eukaryota</taxon>
        <taxon>Viridiplantae</taxon>
        <taxon>Streptophyta</taxon>
        <taxon>Embryophyta</taxon>
        <taxon>Tracheophyta</taxon>
        <taxon>Spermatophyta</taxon>
        <taxon>Magnoliopsida</taxon>
        <taxon>eudicotyledons</taxon>
        <taxon>Gunneridae</taxon>
        <taxon>Pentapetalae</taxon>
        <taxon>asterids</taxon>
        <taxon>campanulids</taxon>
        <taxon>Asterales</taxon>
        <taxon>Asteraceae</taxon>
        <taxon>Asteroideae</taxon>
        <taxon>Anthemideae</taxon>
        <taxon>Anthemidinae</taxon>
        <taxon>Tanacetum</taxon>
    </lineage>
</organism>
<dbReference type="Pfam" id="PF13976">
    <property type="entry name" value="gag_pre-integrs"/>
    <property type="match status" value="1"/>
</dbReference>
<dbReference type="EMBL" id="BKCJ010009161">
    <property type="protein sequence ID" value="GEU85692.1"/>
    <property type="molecule type" value="Genomic_DNA"/>
</dbReference>
<feature type="region of interest" description="Disordered" evidence="3">
    <location>
        <begin position="463"/>
        <end position="493"/>
    </location>
</feature>
<keyword evidence="1" id="KW-0862">Zinc</keyword>
<comment type="caution">
    <text evidence="5">The sequence shown here is derived from an EMBL/GenBank/DDBJ whole genome shotgun (WGS) entry which is preliminary data.</text>
</comment>
<protein>
    <submittedName>
        <fullName evidence="5">Putative ribonuclease H-like domain-containing protein</fullName>
    </submittedName>
</protein>
<feature type="compositionally biased region" description="Low complexity" evidence="3">
    <location>
        <begin position="528"/>
        <end position="544"/>
    </location>
</feature>
<dbReference type="GO" id="GO:0008270">
    <property type="term" value="F:zinc ion binding"/>
    <property type="evidence" value="ECO:0007669"/>
    <property type="project" value="UniProtKB-KW"/>
</dbReference>
<dbReference type="Pfam" id="PF07727">
    <property type="entry name" value="RVT_2"/>
    <property type="match status" value="1"/>
</dbReference>
<dbReference type="InterPro" id="IPR001878">
    <property type="entry name" value="Znf_CCHC"/>
</dbReference>
<feature type="region of interest" description="Disordered" evidence="3">
    <location>
        <begin position="1564"/>
        <end position="1583"/>
    </location>
</feature>
<evidence type="ECO:0000256" key="3">
    <source>
        <dbReference type="SAM" id="MobiDB-lite"/>
    </source>
</evidence>
<evidence type="ECO:0000256" key="2">
    <source>
        <dbReference type="SAM" id="Coils"/>
    </source>
</evidence>